<accession>A0A2U1NF33</accession>
<keyword evidence="2" id="KW-1185">Reference proteome</keyword>
<dbReference type="GO" id="GO:0016787">
    <property type="term" value="F:hydrolase activity"/>
    <property type="evidence" value="ECO:0007669"/>
    <property type="project" value="UniProtKB-KW"/>
</dbReference>
<dbReference type="STRING" id="35608.A0A2U1NF33"/>
<keyword evidence="1" id="KW-0378">Hydrolase</keyword>
<sequence>MPCQLMVGFLAYTISFEKNVDKKELEVAIEYIRVNRYAEWMSREDVKRSLAFTEYGKAHKTAASKVDQICKGVRKGLINGQEVIYITQTRNMLESELIRMIPK</sequence>
<organism evidence="1 2">
    <name type="scientific">Artemisia annua</name>
    <name type="common">Sweet wormwood</name>
    <dbReference type="NCBI Taxonomy" id="35608"/>
    <lineage>
        <taxon>Eukaryota</taxon>
        <taxon>Viridiplantae</taxon>
        <taxon>Streptophyta</taxon>
        <taxon>Embryophyta</taxon>
        <taxon>Tracheophyta</taxon>
        <taxon>Spermatophyta</taxon>
        <taxon>Magnoliopsida</taxon>
        <taxon>eudicotyledons</taxon>
        <taxon>Gunneridae</taxon>
        <taxon>Pentapetalae</taxon>
        <taxon>asterids</taxon>
        <taxon>campanulids</taxon>
        <taxon>Asterales</taxon>
        <taxon>Asteraceae</taxon>
        <taxon>Asteroideae</taxon>
        <taxon>Anthemideae</taxon>
        <taxon>Artemisiinae</taxon>
        <taxon>Artemisia</taxon>
    </lineage>
</organism>
<evidence type="ECO:0000313" key="1">
    <source>
        <dbReference type="EMBL" id="PWA72088.1"/>
    </source>
</evidence>
<dbReference type="Proteomes" id="UP000245207">
    <property type="component" value="Unassembled WGS sequence"/>
</dbReference>
<name>A0A2U1NF33_ARTAN</name>
<protein>
    <submittedName>
        <fullName evidence="1">NADH pyrophosphatase-like, NUDIX hydrolase domain-like protein</fullName>
    </submittedName>
</protein>
<dbReference type="EMBL" id="PKPP01002969">
    <property type="protein sequence ID" value="PWA72088.1"/>
    <property type="molecule type" value="Genomic_DNA"/>
</dbReference>
<reference evidence="1 2" key="1">
    <citation type="journal article" date="2018" name="Mol. Plant">
        <title>The genome of Artemisia annua provides insight into the evolution of Asteraceae family and artemisinin biosynthesis.</title>
        <authorList>
            <person name="Shen Q."/>
            <person name="Zhang L."/>
            <person name="Liao Z."/>
            <person name="Wang S."/>
            <person name="Yan T."/>
            <person name="Shi P."/>
            <person name="Liu M."/>
            <person name="Fu X."/>
            <person name="Pan Q."/>
            <person name="Wang Y."/>
            <person name="Lv Z."/>
            <person name="Lu X."/>
            <person name="Zhang F."/>
            <person name="Jiang W."/>
            <person name="Ma Y."/>
            <person name="Chen M."/>
            <person name="Hao X."/>
            <person name="Li L."/>
            <person name="Tang Y."/>
            <person name="Lv G."/>
            <person name="Zhou Y."/>
            <person name="Sun X."/>
            <person name="Brodelius P.E."/>
            <person name="Rose J.K.C."/>
            <person name="Tang K."/>
        </authorList>
    </citation>
    <scope>NUCLEOTIDE SEQUENCE [LARGE SCALE GENOMIC DNA]</scope>
    <source>
        <strain evidence="2">cv. Huhao1</strain>
        <tissue evidence="1">Leaf</tissue>
    </source>
</reference>
<proteinExistence type="predicted"/>
<dbReference type="OrthoDB" id="10249612at2759"/>
<comment type="caution">
    <text evidence="1">The sequence shown here is derived from an EMBL/GenBank/DDBJ whole genome shotgun (WGS) entry which is preliminary data.</text>
</comment>
<gene>
    <name evidence="1" type="ORF">CTI12_AA274510</name>
</gene>
<dbReference type="AlphaFoldDB" id="A0A2U1NF33"/>
<evidence type="ECO:0000313" key="2">
    <source>
        <dbReference type="Proteomes" id="UP000245207"/>
    </source>
</evidence>